<dbReference type="Pfam" id="PF13649">
    <property type="entry name" value="Methyltransf_25"/>
    <property type="match status" value="1"/>
</dbReference>
<accession>A0A3B0R7Y2</accession>
<feature type="domain" description="Methyltransferase" evidence="1">
    <location>
        <begin position="47"/>
        <end position="139"/>
    </location>
</feature>
<keyword evidence="2" id="KW-0560">Oxidoreductase</keyword>
<dbReference type="CDD" id="cd02440">
    <property type="entry name" value="AdoMet_MTases"/>
    <property type="match status" value="1"/>
</dbReference>
<protein>
    <submittedName>
        <fullName evidence="2">D-3-phosphoglycerate dehydrogenase</fullName>
        <ecNumber evidence="2">1.1.1.95</ecNumber>
    </submittedName>
</protein>
<evidence type="ECO:0000313" key="2">
    <source>
        <dbReference type="EMBL" id="VAV89310.1"/>
    </source>
</evidence>
<dbReference type="InterPro" id="IPR029063">
    <property type="entry name" value="SAM-dependent_MTases_sf"/>
</dbReference>
<dbReference type="InterPro" id="IPR041698">
    <property type="entry name" value="Methyltransf_25"/>
</dbReference>
<reference evidence="2" key="1">
    <citation type="submission" date="2018-06" db="EMBL/GenBank/DDBJ databases">
        <authorList>
            <person name="Zhirakovskaya E."/>
        </authorList>
    </citation>
    <scope>NUCLEOTIDE SEQUENCE</scope>
</reference>
<dbReference type="GO" id="GO:0004617">
    <property type="term" value="F:phosphoglycerate dehydrogenase activity"/>
    <property type="evidence" value="ECO:0007669"/>
    <property type="project" value="UniProtKB-EC"/>
</dbReference>
<dbReference type="EC" id="1.1.1.95" evidence="2"/>
<sequence length="239" mass="27167">MSAEQLRIKYKDVPHSKDTNDAGVNRFERRVENMFSKNTDRIVGRRVLDLACNTGRLSYPLLMLGAASVTGVEARRELIDRGEKIFAATPYAGQMKFEQGDLFDFLANAHPGQFDVIVCAGFLYHTVRHADFFREVKRLGPETVIIDTNVAKNYIWFGRQFFGKPPALFMYNEDPSKTSDTTDPDGVVYWPSTSYLEAMLDGAGYDWERVDFKKNSNGNWAAMGDYKNGTRAAYVGRRR</sequence>
<dbReference type="AlphaFoldDB" id="A0A3B0R7Y2"/>
<dbReference type="SUPFAM" id="SSF53335">
    <property type="entry name" value="S-adenosyl-L-methionine-dependent methyltransferases"/>
    <property type="match status" value="1"/>
</dbReference>
<evidence type="ECO:0000259" key="1">
    <source>
        <dbReference type="Pfam" id="PF13649"/>
    </source>
</evidence>
<gene>
    <name evidence="2" type="ORF">MNBD_ALPHA05-1004</name>
</gene>
<dbReference type="EMBL" id="UOEH01000006">
    <property type="protein sequence ID" value="VAV89310.1"/>
    <property type="molecule type" value="Genomic_DNA"/>
</dbReference>
<name>A0A3B0R7Y2_9ZZZZ</name>
<proteinExistence type="predicted"/>
<dbReference type="Gene3D" id="3.40.50.150">
    <property type="entry name" value="Vaccinia Virus protein VP39"/>
    <property type="match status" value="1"/>
</dbReference>
<organism evidence="2">
    <name type="scientific">hydrothermal vent metagenome</name>
    <dbReference type="NCBI Taxonomy" id="652676"/>
    <lineage>
        <taxon>unclassified sequences</taxon>
        <taxon>metagenomes</taxon>
        <taxon>ecological metagenomes</taxon>
    </lineage>
</organism>